<dbReference type="InterPro" id="IPR036236">
    <property type="entry name" value="Znf_C2H2_sf"/>
</dbReference>
<gene>
    <name evidence="7" type="ORF">GE061_002993</name>
</gene>
<feature type="domain" description="C2H2-type" evidence="6">
    <location>
        <begin position="203"/>
        <end position="225"/>
    </location>
</feature>
<dbReference type="AlphaFoldDB" id="A0A8S9X4S8"/>
<dbReference type="GO" id="GO:0005634">
    <property type="term" value="C:nucleus"/>
    <property type="evidence" value="ECO:0007669"/>
    <property type="project" value="TreeGrafter"/>
</dbReference>
<evidence type="ECO:0000313" key="7">
    <source>
        <dbReference type="EMBL" id="KAF6202595.1"/>
    </source>
</evidence>
<dbReference type="Pfam" id="PF00096">
    <property type="entry name" value="zf-C2H2"/>
    <property type="match status" value="4"/>
</dbReference>
<dbReference type="PANTHER" id="PTHR24409">
    <property type="entry name" value="ZINC FINGER PROTEIN 142"/>
    <property type="match status" value="1"/>
</dbReference>
<evidence type="ECO:0000256" key="2">
    <source>
        <dbReference type="ARBA" id="ARBA00022737"/>
    </source>
</evidence>
<reference evidence="7" key="1">
    <citation type="journal article" date="2021" name="Mol. Ecol. Resour.">
        <title>Apolygus lucorum genome provides insights into omnivorousness and mesophyll feeding.</title>
        <authorList>
            <person name="Liu Y."/>
            <person name="Liu H."/>
            <person name="Wang H."/>
            <person name="Huang T."/>
            <person name="Liu B."/>
            <person name="Yang B."/>
            <person name="Yin L."/>
            <person name="Li B."/>
            <person name="Zhang Y."/>
            <person name="Zhang S."/>
            <person name="Jiang F."/>
            <person name="Zhang X."/>
            <person name="Ren Y."/>
            <person name="Wang B."/>
            <person name="Wang S."/>
            <person name="Lu Y."/>
            <person name="Wu K."/>
            <person name="Fan W."/>
            <person name="Wang G."/>
        </authorList>
    </citation>
    <scope>NUCLEOTIDE SEQUENCE</scope>
    <source>
        <strain evidence="7">12Hb</strain>
    </source>
</reference>
<proteinExistence type="predicted"/>
<keyword evidence="1" id="KW-0479">Metal-binding</keyword>
<evidence type="ECO:0000313" key="8">
    <source>
        <dbReference type="Proteomes" id="UP000466442"/>
    </source>
</evidence>
<feature type="domain" description="C2H2-type" evidence="6">
    <location>
        <begin position="114"/>
        <end position="142"/>
    </location>
</feature>
<comment type="caution">
    <text evidence="7">The sequence shown here is derived from an EMBL/GenBank/DDBJ whole genome shotgun (WGS) entry which is preliminary data.</text>
</comment>
<evidence type="ECO:0000256" key="3">
    <source>
        <dbReference type="ARBA" id="ARBA00022771"/>
    </source>
</evidence>
<protein>
    <recommendedName>
        <fullName evidence="6">C2H2-type domain-containing protein</fullName>
    </recommendedName>
</protein>
<keyword evidence="8" id="KW-1185">Reference proteome</keyword>
<keyword evidence="4" id="KW-0862">Zinc</keyword>
<dbReference type="SUPFAM" id="SSF57667">
    <property type="entry name" value="beta-beta-alpha zinc fingers"/>
    <property type="match status" value="2"/>
</dbReference>
<dbReference type="PROSITE" id="PS50157">
    <property type="entry name" value="ZINC_FINGER_C2H2_2"/>
    <property type="match status" value="4"/>
</dbReference>
<dbReference type="Gene3D" id="3.30.160.60">
    <property type="entry name" value="Classic Zinc Finger"/>
    <property type="match status" value="2"/>
</dbReference>
<feature type="domain" description="C2H2-type" evidence="6">
    <location>
        <begin position="86"/>
        <end position="113"/>
    </location>
</feature>
<dbReference type="EMBL" id="WIXP02000011">
    <property type="protein sequence ID" value="KAF6202595.1"/>
    <property type="molecule type" value="Genomic_DNA"/>
</dbReference>
<dbReference type="InterPro" id="IPR013087">
    <property type="entry name" value="Znf_C2H2_type"/>
</dbReference>
<dbReference type="SMART" id="SM00355">
    <property type="entry name" value="ZnF_C2H2"/>
    <property type="match status" value="4"/>
</dbReference>
<dbReference type="OrthoDB" id="6601382at2759"/>
<dbReference type="PANTHER" id="PTHR24409:SF295">
    <property type="entry name" value="AZ2-RELATED"/>
    <property type="match status" value="1"/>
</dbReference>
<keyword evidence="2" id="KW-0677">Repeat</keyword>
<evidence type="ECO:0000256" key="4">
    <source>
        <dbReference type="ARBA" id="ARBA00022833"/>
    </source>
</evidence>
<sequence>MVENRLGEDLPYGALVPGLKKNLEPKSKNSEANPLAKIKLVKVPLQEDPTKFKIVPVKLKPKPMHSQEEDSLQGVDSNVDLNLERHECSNCGRSYKHIHHLKAHLRECSNEPLFSCDICHKRFYHSRNLGRHLQKVHNGVKKTESEILSESAYFVSGNSQCPKTSSRVSSVPRFFCVVCGRSYKYKQNLNAHRKYECGMEPRFECRVCFKKFKVKSNFKAHLAIHGEIPVNVVYKKEQY</sequence>
<dbReference type="Proteomes" id="UP000466442">
    <property type="component" value="Unassembled WGS sequence"/>
</dbReference>
<dbReference type="GO" id="GO:0000981">
    <property type="term" value="F:DNA-binding transcription factor activity, RNA polymerase II-specific"/>
    <property type="evidence" value="ECO:0007669"/>
    <property type="project" value="TreeGrafter"/>
</dbReference>
<dbReference type="GO" id="GO:0008270">
    <property type="term" value="F:zinc ion binding"/>
    <property type="evidence" value="ECO:0007669"/>
    <property type="project" value="UniProtKB-KW"/>
</dbReference>
<feature type="domain" description="C2H2-type" evidence="6">
    <location>
        <begin position="174"/>
        <end position="201"/>
    </location>
</feature>
<dbReference type="GO" id="GO:0000977">
    <property type="term" value="F:RNA polymerase II transcription regulatory region sequence-specific DNA binding"/>
    <property type="evidence" value="ECO:0007669"/>
    <property type="project" value="TreeGrafter"/>
</dbReference>
<organism evidence="7 8">
    <name type="scientific">Apolygus lucorum</name>
    <name type="common">Small green plant bug</name>
    <name type="synonym">Lygocoris lucorum</name>
    <dbReference type="NCBI Taxonomy" id="248454"/>
    <lineage>
        <taxon>Eukaryota</taxon>
        <taxon>Metazoa</taxon>
        <taxon>Ecdysozoa</taxon>
        <taxon>Arthropoda</taxon>
        <taxon>Hexapoda</taxon>
        <taxon>Insecta</taxon>
        <taxon>Pterygota</taxon>
        <taxon>Neoptera</taxon>
        <taxon>Paraneoptera</taxon>
        <taxon>Hemiptera</taxon>
        <taxon>Heteroptera</taxon>
        <taxon>Panheteroptera</taxon>
        <taxon>Cimicomorpha</taxon>
        <taxon>Miridae</taxon>
        <taxon>Mirini</taxon>
        <taxon>Apolygus</taxon>
    </lineage>
</organism>
<evidence type="ECO:0000256" key="5">
    <source>
        <dbReference type="PROSITE-ProRule" id="PRU00042"/>
    </source>
</evidence>
<accession>A0A8S9X4S8</accession>
<evidence type="ECO:0000259" key="6">
    <source>
        <dbReference type="PROSITE" id="PS50157"/>
    </source>
</evidence>
<evidence type="ECO:0000256" key="1">
    <source>
        <dbReference type="ARBA" id="ARBA00022723"/>
    </source>
</evidence>
<keyword evidence="3 5" id="KW-0863">Zinc-finger</keyword>
<name>A0A8S9X4S8_APOLU</name>
<dbReference type="PROSITE" id="PS00028">
    <property type="entry name" value="ZINC_FINGER_C2H2_1"/>
    <property type="match status" value="2"/>
</dbReference>